<gene>
    <name evidence="2" type="ORF">FOZ62_003523</name>
</gene>
<proteinExistence type="predicted"/>
<evidence type="ECO:0000256" key="1">
    <source>
        <dbReference type="SAM" id="MobiDB-lite"/>
    </source>
</evidence>
<accession>A0A7J6SLF5</accession>
<sequence length="150" mass="16577">ASTPLPTEAVNRSVLQEKADPASNVPGGGREVGDSGSILEVSRVTMVLLPTLARRMAASSGPARTLPYRMVAARGYKTENPLYKDDEPFAKTCHTFDYTREGTERNGLGYYCLMGLWASIFIWDSLYTGATMPTGVHRYVWGPYFPTAWF</sequence>
<feature type="region of interest" description="Disordered" evidence="1">
    <location>
        <begin position="1"/>
        <end position="34"/>
    </location>
</feature>
<dbReference type="AlphaFoldDB" id="A0A7J6SLF5"/>
<evidence type="ECO:0000313" key="3">
    <source>
        <dbReference type="Proteomes" id="UP000574390"/>
    </source>
</evidence>
<evidence type="ECO:0000313" key="2">
    <source>
        <dbReference type="EMBL" id="KAF4733774.1"/>
    </source>
</evidence>
<reference evidence="2 3" key="1">
    <citation type="submission" date="2020-04" db="EMBL/GenBank/DDBJ databases">
        <title>Perkinsus olseni comparative genomics.</title>
        <authorList>
            <person name="Bogema D.R."/>
        </authorList>
    </citation>
    <scope>NUCLEOTIDE SEQUENCE [LARGE SCALE GENOMIC DNA]</scope>
    <source>
        <strain evidence="2">ATCC PRA-205</strain>
    </source>
</reference>
<feature type="non-terminal residue" evidence="2">
    <location>
        <position position="1"/>
    </location>
</feature>
<dbReference type="Proteomes" id="UP000574390">
    <property type="component" value="Unassembled WGS sequence"/>
</dbReference>
<protein>
    <submittedName>
        <fullName evidence="2">Uncharacterized protein</fullName>
    </submittedName>
</protein>
<dbReference type="EMBL" id="JABANM010013790">
    <property type="protein sequence ID" value="KAF4733774.1"/>
    <property type="molecule type" value="Genomic_DNA"/>
</dbReference>
<organism evidence="2 3">
    <name type="scientific">Perkinsus olseni</name>
    <name type="common">Perkinsus atlanticus</name>
    <dbReference type="NCBI Taxonomy" id="32597"/>
    <lineage>
        <taxon>Eukaryota</taxon>
        <taxon>Sar</taxon>
        <taxon>Alveolata</taxon>
        <taxon>Perkinsozoa</taxon>
        <taxon>Perkinsea</taxon>
        <taxon>Perkinsida</taxon>
        <taxon>Perkinsidae</taxon>
        <taxon>Perkinsus</taxon>
    </lineage>
</organism>
<name>A0A7J6SLF5_PEROL</name>
<comment type="caution">
    <text evidence="2">The sequence shown here is derived from an EMBL/GenBank/DDBJ whole genome shotgun (WGS) entry which is preliminary data.</text>
</comment>